<keyword evidence="1" id="KW-0732">Signal</keyword>
<evidence type="ECO:0000256" key="1">
    <source>
        <dbReference type="SAM" id="SignalP"/>
    </source>
</evidence>
<dbReference type="RefSeq" id="WP_152457282.1">
    <property type="nucleotide sequence ID" value="NZ_WVRA01000003.1"/>
</dbReference>
<feature type="chain" id="PRO_5041733509" evidence="1">
    <location>
        <begin position="18"/>
        <end position="118"/>
    </location>
</feature>
<organism evidence="2 3">
    <name type="scientific">Ruegeria atlantica</name>
    <dbReference type="NCBI Taxonomy" id="81569"/>
    <lineage>
        <taxon>Bacteria</taxon>
        <taxon>Pseudomonadati</taxon>
        <taxon>Pseudomonadota</taxon>
        <taxon>Alphaproteobacteria</taxon>
        <taxon>Rhodobacterales</taxon>
        <taxon>Roseobacteraceae</taxon>
        <taxon>Ruegeria</taxon>
    </lineage>
</organism>
<feature type="signal peptide" evidence="1">
    <location>
        <begin position="1"/>
        <end position="17"/>
    </location>
</feature>
<dbReference type="AlphaFoldDB" id="A0AA90Z2R2"/>
<evidence type="ECO:0000313" key="3">
    <source>
        <dbReference type="Proteomes" id="UP000597886"/>
    </source>
</evidence>
<evidence type="ECO:0000313" key="2">
    <source>
        <dbReference type="EMBL" id="NOE18787.1"/>
    </source>
</evidence>
<dbReference type="EMBL" id="WVRA01000003">
    <property type="protein sequence ID" value="NOE18787.1"/>
    <property type="molecule type" value="Genomic_DNA"/>
</dbReference>
<comment type="caution">
    <text evidence="2">The sequence shown here is derived from an EMBL/GenBank/DDBJ whole genome shotgun (WGS) entry which is preliminary data.</text>
</comment>
<name>A0AA90Z2R2_9RHOB</name>
<reference evidence="2" key="1">
    <citation type="submission" date="2019-12" db="EMBL/GenBank/DDBJ databases">
        <title>Ruegeria JWLKs population differentiation of coral mucus and skeleton niches.</title>
        <authorList>
            <person name="Luo D."/>
        </authorList>
    </citation>
    <scope>NUCLEOTIDE SEQUENCE</scope>
    <source>
        <strain evidence="2">HKCCD6181</strain>
    </source>
</reference>
<dbReference type="Proteomes" id="UP000597886">
    <property type="component" value="Unassembled WGS sequence"/>
</dbReference>
<gene>
    <name evidence="2" type="ORF">GS634_11715</name>
</gene>
<sequence>MFRLALAFALLSSPALAQVASVAGTDGKNALGTIPCAANAGDPVQSCHAELRRHDDGNITVAVALGGGHVRNIYFKDGVPESSNSTSKISHETRGDMMVVYIEPGEVFEIPKAALTSQ</sequence>
<proteinExistence type="predicted"/>
<accession>A0AA90Z2R2</accession>
<protein>
    <submittedName>
        <fullName evidence="2">Uncharacterized protein</fullName>
    </submittedName>
</protein>